<feature type="region of interest" description="Disordered" evidence="8">
    <location>
        <begin position="1"/>
        <end position="50"/>
    </location>
</feature>
<dbReference type="InterPro" id="IPR004156">
    <property type="entry name" value="OATP"/>
</dbReference>
<keyword evidence="3" id="KW-1003">Cell membrane</keyword>
<feature type="transmembrane region" description="Helical" evidence="9">
    <location>
        <begin position="286"/>
        <end position="308"/>
    </location>
</feature>
<dbReference type="NCBIfam" id="TIGR00805">
    <property type="entry name" value="oat"/>
    <property type="match status" value="2"/>
</dbReference>
<dbReference type="PROSITE" id="PS00282">
    <property type="entry name" value="KAZAL_1"/>
    <property type="match status" value="1"/>
</dbReference>
<feature type="transmembrane region" description="Helical" evidence="9">
    <location>
        <begin position="1005"/>
        <end position="1024"/>
    </location>
</feature>
<keyword evidence="7" id="KW-1015">Disulfide bond</keyword>
<evidence type="ECO:0000256" key="4">
    <source>
        <dbReference type="ARBA" id="ARBA00022692"/>
    </source>
</evidence>
<dbReference type="PROSITE" id="PS51465">
    <property type="entry name" value="KAZAL_2"/>
    <property type="match status" value="2"/>
</dbReference>
<dbReference type="InterPro" id="IPR036259">
    <property type="entry name" value="MFS_trans_sf"/>
</dbReference>
<name>A0A8J9YN36_BRALA</name>
<feature type="transmembrane region" description="Helical" evidence="9">
    <location>
        <begin position="644"/>
        <end position="667"/>
    </location>
</feature>
<dbReference type="PROSITE" id="PS50850">
    <property type="entry name" value="MFS"/>
    <property type="match status" value="1"/>
</dbReference>
<evidence type="ECO:0000256" key="2">
    <source>
        <dbReference type="ARBA" id="ARBA00009657"/>
    </source>
</evidence>
<feature type="transmembrane region" description="Helical" evidence="9">
    <location>
        <begin position="70"/>
        <end position="96"/>
    </location>
</feature>
<dbReference type="InterPro" id="IPR036058">
    <property type="entry name" value="Kazal_dom_sf"/>
</dbReference>
<comment type="subcellular location">
    <subcellularLocation>
        <location evidence="1">Cell membrane</location>
        <topology evidence="1">Multi-pass membrane protein</topology>
    </subcellularLocation>
</comment>
<feature type="transmembrane region" description="Helical" evidence="9">
    <location>
        <begin position="1080"/>
        <end position="1100"/>
    </location>
</feature>
<feature type="transmembrane region" description="Helical" evidence="9">
    <location>
        <begin position="593"/>
        <end position="616"/>
    </location>
</feature>
<gene>
    <name evidence="12" type="primary">SLCO4C1</name>
    <name evidence="12" type="ORF">BLAG_LOCUS3011</name>
</gene>
<feature type="transmembrane region" description="Helical" evidence="9">
    <location>
        <begin position="116"/>
        <end position="136"/>
    </location>
</feature>
<feature type="transmembrane region" description="Helical" evidence="9">
    <location>
        <begin position="776"/>
        <end position="796"/>
    </location>
</feature>
<dbReference type="InterPro" id="IPR020846">
    <property type="entry name" value="MFS_dom"/>
</dbReference>
<evidence type="ECO:0000259" key="11">
    <source>
        <dbReference type="PROSITE" id="PS51465"/>
    </source>
</evidence>
<feature type="transmembrane region" description="Helical" evidence="9">
    <location>
        <begin position="1044"/>
        <end position="1068"/>
    </location>
</feature>
<feature type="domain" description="Kazal-like" evidence="11">
    <location>
        <begin position="1128"/>
        <end position="1178"/>
    </location>
</feature>
<dbReference type="Gene3D" id="3.30.60.30">
    <property type="match status" value="2"/>
</dbReference>
<dbReference type="PANTHER" id="PTHR11388">
    <property type="entry name" value="ORGANIC ANION TRANSPORTER"/>
    <property type="match status" value="1"/>
</dbReference>
<evidence type="ECO:0000256" key="6">
    <source>
        <dbReference type="ARBA" id="ARBA00023136"/>
    </source>
</evidence>
<dbReference type="SUPFAM" id="SSF100895">
    <property type="entry name" value="Kazal-type serine protease inhibitors"/>
    <property type="match status" value="2"/>
</dbReference>
<keyword evidence="5 9" id="KW-1133">Transmembrane helix</keyword>
<dbReference type="Gene3D" id="1.20.1250.20">
    <property type="entry name" value="MFS general substrate transporter like domains"/>
    <property type="match status" value="2"/>
</dbReference>
<feature type="domain" description="Kazal-like" evidence="11">
    <location>
        <begin position="477"/>
        <end position="525"/>
    </location>
</feature>
<feature type="transmembrane region" description="Helical" evidence="9">
    <location>
        <begin position="895"/>
        <end position="917"/>
    </location>
</feature>
<dbReference type="CDD" id="cd17336">
    <property type="entry name" value="MFS_SLCO_OATP"/>
    <property type="match status" value="2"/>
</dbReference>
<feature type="transmembrane region" description="Helical" evidence="9">
    <location>
        <begin position="736"/>
        <end position="756"/>
    </location>
</feature>
<dbReference type="GO" id="GO:0015347">
    <property type="term" value="F:sodium-independent organic anion transmembrane transporter activity"/>
    <property type="evidence" value="ECO:0007669"/>
    <property type="project" value="TreeGrafter"/>
</dbReference>
<dbReference type="PANTHER" id="PTHR11388:SF160">
    <property type="entry name" value="SOLUTE CARRIER ORGANIC ANION TRANSPORTER FAMILY MEMBER"/>
    <property type="match status" value="1"/>
</dbReference>
<dbReference type="Pfam" id="PF03137">
    <property type="entry name" value="OATP"/>
    <property type="match status" value="2"/>
</dbReference>
<evidence type="ECO:0000256" key="7">
    <source>
        <dbReference type="ARBA" id="ARBA00023157"/>
    </source>
</evidence>
<dbReference type="SUPFAM" id="SSF103473">
    <property type="entry name" value="MFS general substrate transporter"/>
    <property type="match status" value="2"/>
</dbReference>
<feature type="transmembrane region" description="Helical" evidence="9">
    <location>
        <begin position="862"/>
        <end position="883"/>
    </location>
</feature>
<keyword evidence="6 9" id="KW-0472">Membrane</keyword>
<evidence type="ECO:0000256" key="1">
    <source>
        <dbReference type="ARBA" id="ARBA00004651"/>
    </source>
</evidence>
<dbReference type="Pfam" id="PF07648">
    <property type="entry name" value="Kazal_2"/>
    <property type="match status" value="2"/>
</dbReference>
<feature type="transmembrane region" description="Helical" evidence="9">
    <location>
        <begin position="389"/>
        <end position="418"/>
    </location>
</feature>
<protein>
    <submittedName>
        <fullName evidence="12">SLCO4C1 protein</fullName>
    </submittedName>
</protein>
<keyword evidence="13" id="KW-1185">Reference proteome</keyword>
<accession>A0A8J9YN36</accession>
<dbReference type="Proteomes" id="UP000838412">
    <property type="component" value="Chromosome 10"/>
</dbReference>
<feature type="transmembrane region" description="Helical" evidence="9">
    <location>
        <begin position="1297"/>
        <end position="1321"/>
    </location>
</feature>
<evidence type="ECO:0000313" key="13">
    <source>
        <dbReference type="Proteomes" id="UP000838412"/>
    </source>
</evidence>
<evidence type="ECO:0000259" key="10">
    <source>
        <dbReference type="PROSITE" id="PS50850"/>
    </source>
</evidence>
<evidence type="ECO:0000256" key="9">
    <source>
        <dbReference type="SAM" id="Phobius"/>
    </source>
</evidence>
<feature type="transmembrane region" description="Helical" evidence="9">
    <location>
        <begin position="202"/>
        <end position="227"/>
    </location>
</feature>
<keyword evidence="4 9" id="KW-0812">Transmembrane</keyword>
<reference evidence="12" key="1">
    <citation type="submission" date="2022-01" db="EMBL/GenBank/DDBJ databases">
        <authorList>
            <person name="Braso-Vives M."/>
        </authorList>
    </citation>
    <scope>NUCLEOTIDE SEQUENCE</scope>
</reference>
<proteinExistence type="inferred from homology"/>
<dbReference type="GO" id="GO:0016323">
    <property type="term" value="C:basolateral plasma membrane"/>
    <property type="evidence" value="ECO:0007669"/>
    <property type="project" value="TreeGrafter"/>
</dbReference>
<sequence>MDNAGFNDIELKEDNEFGDGSQRTENVQKNGSIKSAIGGEKNDTFSSGDVTSSYRERFGCGRFRPDPLRFLGTVQGMLTLLAVSAVVQSMAVSGLVGSSISTIEKRYQLPSSQSGLISTVYDVTYAVAALLITYVIKSRRGKIISIATGTFLMGIGLFLYSLPHFIVGLYNYGDEVSVTCDPSSNSTFTTCVEEERGLSEFLYIFLFAQGVNALGSMAIGVFGTDVLESTAPQGSGGFYLGILSAVRGGAGAIGFILNGQLLNIYIDFNKPGNIPPSGGLGDARRLGAWWLGFPPLAAVAIFTAPWILGLPGKIQAQKEVIDQGDVKSVPEKEETTEVKGLLRVVDFFKQLWSLVTNLTFVLMVLVGIGTNMCYTGLNTFGIKYVENQFAMSAGAASVAAGLTIIPAGILGSVIGGIVMKKYKMGVTGALKISSIAIACMFILPLTFLVRCPNTIMAGVTVSYGNGSLPRTPLVGTDELVSPCNQACPCPPTYNPVCGENGVEYFSPCLAGCWNVSQEQQFTSCSCYAGDQPMGAADGGAFSVTSGHCSNGCTLFPLAMTLFFLFSFGLGLANAPRTVIVLSCVQQSQRSFALGIESVVRTFLGSVPAPLVFGALVDQACLLWDENCNQRGACLVYDNSLLSTYLAVLMAAIACWSFPCVCLALFFWKRKKAEDQEQQLETMTKEGDIGDSVINHSHVRRLLSTESTLSNEDSYLTKYGWGTFRPKVLQCLRGVKGLLFLLSFYVIAQGLIVGGLISTSLSTIERRYRLSSSQLGLIVTSNDIVTGCIFFLITYLVRSRRAKIKSLSAGALLLTTGAIIWILPQFLVGLYNYGALVEKTCDPQAGGAASECDSGERGLSTYMFMFIAAQVLFGTSSIPLYTFGSDLIESTAPPNAGGFYLGLFGALAGIGPAIGYMLNGQMLNIYIDFNKPGAVPPSGGPSDARWLGAWWLAIPPFALLPLLVSPWLAGIPSELPGRAVSMYQEEVPEKKTQKPWVTLFSEVRSLVGNGTLIGLMFSSIGMSYIGGGMGTFGVKYMESQFALSAGWSSVLIGMIFIPGGVLGSLLGGYVMKRFKLGIAGALKMAIILSSSLFVISFAFLLRCDNITMTGVTTAYGSGPVPRTPVYGAAAMTGDCMKNCNCPLAYEPVCGTDGVEFFSPCYAGCQAEPAGGNDEYGSCGCVTHDSPAPVTTPSNLTMVTPGHCASDCTVLPYVLAMLTVYAVTSAMWGPPLTFVALRCVPEHQRSVGLGFQGVIRKLVANIPCPILFGAFLDKACLMWEESCDERGACLIYDNSNLGLYFFILTFIFSCWTAVGLFGALYSWNRRESKLPRAEDKQKEDQKARNRVSFIIDDENV</sequence>
<evidence type="ECO:0000256" key="3">
    <source>
        <dbReference type="ARBA" id="ARBA00022475"/>
    </source>
</evidence>
<feature type="compositionally biased region" description="Polar residues" evidence="8">
    <location>
        <begin position="21"/>
        <end position="33"/>
    </location>
</feature>
<feature type="transmembrane region" description="Helical" evidence="9">
    <location>
        <begin position="143"/>
        <end position="162"/>
    </location>
</feature>
<feature type="transmembrane region" description="Helical" evidence="9">
    <location>
        <begin position="430"/>
        <end position="449"/>
    </location>
</feature>
<evidence type="ECO:0000256" key="5">
    <source>
        <dbReference type="ARBA" id="ARBA00022989"/>
    </source>
</evidence>
<organism evidence="12 13">
    <name type="scientific">Branchiostoma lanceolatum</name>
    <name type="common">Common lancelet</name>
    <name type="synonym">Amphioxus lanceolatum</name>
    <dbReference type="NCBI Taxonomy" id="7740"/>
    <lineage>
        <taxon>Eukaryota</taxon>
        <taxon>Metazoa</taxon>
        <taxon>Chordata</taxon>
        <taxon>Cephalochordata</taxon>
        <taxon>Leptocardii</taxon>
        <taxon>Amphioxiformes</taxon>
        <taxon>Branchiostomatidae</taxon>
        <taxon>Branchiostoma</taxon>
    </lineage>
</organism>
<feature type="transmembrane region" description="Helical" evidence="9">
    <location>
        <begin position="239"/>
        <end position="266"/>
    </location>
</feature>
<feature type="transmembrane region" description="Helical" evidence="9">
    <location>
        <begin position="554"/>
        <end position="572"/>
    </location>
</feature>
<feature type="transmembrane region" description="Helical" evidence="9">
    <location>
        <begin position="948"/>
        <end position="968"/>
    </location>
</feature>
<feature type="transmembrane region" description="Helical" evidence="9">
    <location>
        <begin position="808"/>
        <end position="827"/>
    </location>
</feature>
<dbReference type="EMBL" id="OV696695">
    <property type="protein sequence ID" value="CAH1238381.1"/>
    <property type="molecule type" value="Genomic_DNA"/>
</dbReference>
<feature type="domain" description="Major facilitator superfamily (MFS) profile" evidence="10">
    <location>
        <begin position="737"/>
        <end position="1325"/>
    </location>
</feature>
<evidence type="ECO:0000256" key="8">
    <source>
        <dbReference type="SAM" id="MobiDB-lite"/>
    </source>
</evidence>
<comment type="similarity">
    <text evidence="2">Belongs to the organo anion transporter (TC 2.A.60) family.</text>
</comment>
<dbReference type="GO" id="GO:0043252">
    <property type="term" value="P:sodium-independent organic anion transport"/>
    <property type="evidence" value="ECO:0007669"/>
    <property type="project" value="TreeGrafter"/>
</dbReference>
<evidence type="ECO:0000313" key="12">
    <source>
        <dbReference type="EMBL" id="CAH1238381.1"/>
    </source>
</evidence>
<dbReference type="OrthoDB" id="5062115at2759"/>
<dbReference type="InterPro" id="IPR002350">
    <property type="entry name" value="Kazal_dom"/>
</dbReference>